<feature type="region of interest" description="Disordered" evidence="1">
    <location>
        <begin position="28"/>
        <end position="49"/>
    </location>
</feature>
<comment type="caution">
    <text evidence="2">The sequence shown here is derived from an EMBL/GenBank/DDBJ whole genome shotgun (WGS) entry which is preliminary data.</text>
</comment>
<evidence type="ECO:0000313" key="2">
    <source>
        <dbReference type="EMBL" id="KAG6945645.1"/>
    </source>
</evidence>
<reference evidence="2" key="1">
    <citation type="submission" date="2021-01" db="EMBL/GenBank/DDBJ databases">
        <title>Phytophthora aleatoria, a newly-described species from Pinus radiata is distinct from Phytophthora cactorum isolates based on comparative genomics.</title>
        <authorList>
            <person name="Mcdougal R."/>
            <person name="Panda P."/>
            <person name="Williams N."/>
            <person name="Studholme D.J."/>
        </authorList>
    </citation>
    <scope>NUCLEOTIDE SEQUENCE</scope>
    <source>
        <strain evidence="2">NZFS 3830</strain>
    </source>
</reference>
<proteinExistence type="predicted"/>
<gene>
    <name evidence="2" type="ORF">JG687_00017158</name>
</gene>
<protein>
    <submittedName>
        <fullName evidence="2">Uncharacterized protein</fullName>
    </submittedName>
</protein>
<dbReference type="Proteomes" id="UP000688947">
    <property type="component" value="Unassembled WGS sequence"/>
</dbReference>
<dbReference type="AlphaFoldDB" id="A0A8T1TR14"/>
<evidence type="ECO:0000313" key="3">
    <source>
        <dbReference type="Proteomes" id="UP000688947"/>
    </source>
</evidence>
<dbReference type="EMBL" id="JAENGZ010001919">
    <property type="protein sequence ID" value="KAG6945645.1"/>
    <property type="molecule type" value="Genomic_DNA"/>
</dbReference>
<sequence length="85" mass="9364">MMCRSESVQTLCTQHLSAHDDSIRCTMHKSKTNQEGSAPKDPRHMYANPMSPASSWVTALAPFSACRSTQRSGPLFSGSHQKRAL</sequence>
<name>A0A8T1TR14_9STRA</name>
<accession>A0A8T1TR14</accession>
<dbReference type="VEuPathDB" id="FungiDB:PC110_g22049"/>
<dbReference type="OrthoDB" id="10432402at2759"/>
<organism evidence="2 3">
    <name type="scientific">Phytophthora cactorum</name>
    <dbReference type="NCBI Taxonomy" id="29920"/>
    <lineage>
        <taxon>Eukaryota</taxon>
        <taxon>Sar</taxon>
        <taxon>Stramenopiles</taxon>
        <taxon>Oomycota</taxon>
        <taxon>Peronosporomycetes</taxon>
        <taxon>Peronosporales</taxon>
        <taxon>Peronosporaceae</taxon>
        <taxon>Phytophthora</taxon>
    </lineage>
</organism>
<evidence type="ECO:0000256" key="1">
    <source>
        <dbReference type="SAM" id="MobiDB-lite"/>
    </source>
</evidence>